<dbReference type="GO" id="GO:1990404">
    <property type="term" value="F:NAD+-protein mono-ADP-ribosyltransferase activity"/>
    <property type="evidence" value="ECO:0007669"/>
    <property type="project" value="TreeGrafter"/>
</dbReference>
<name>A0A8B7NTB4_HYAAZ</name>
<evidence type="ECO:0000313" key="6">
    <source>
        <dbReference type="RefSeq" id="XP_018016952.1"/>
    </source>
</evidence>
<comment type="similarity">
    <text evidence="3">Belongs to the ARTD/PARP family.</text>
</comment>
<feature type="domain" description="WWE" evidence="4">
    <location>
        <begin position="36"/>
        <end position="126"/>
    </location>
</feature>
<dbReference type="SMART" id="SM00678">
    <property type="entry name" value="WWE"/>
    <property type="match status" value="1"/>
</dbReference>
<evidence type="ECO:0000313" key="5">
    <source>
        <dbReference type="Proteomes" id="UP000694843"/>
    </source>
</evidence>
<dbReference type="PROSITE" id="PS50918">
    <property type="entry name" value="WWE"/>
    <property type="match status" value="1"/>
</dbReference>
<dbReference type="Pfam" id="PF02825">
    <property type="entry name" value="WWE"/>
    <property type="match status" value="1"/>
</dbReference>
<dbReference type="Proteomes" id="UP000694843">
    <property type="component" value="Unplaced"/>
</dbReference>
<dbReference type="InterPro" id="IPR037197">
    <property type="entry name" value="WWE_dom_sf"/>
</dbReference>
<proteinExistence type="inferred from homology"/>
<dbReference type="Gene3D" id="3.90.228.10">
    <property type="match status" value="1"/>
</dbReference>
<sequence>MRIQVFTTDSSDQHYNDLPNWNGFFFHKSRVYIPVSVPIDDHAYSEMGYKWQFQDEFGNWIQYGKISSSKNSACKVTTSSEAIERQFAKNPNAIIRITSPTFQYRLDFNTMKQTNLRTQVIRDVRRVAEDRWGAMNYAFEPWFRKYTKVVAPLKLDKKPKLIYQVINTKREDVFKARMAQLQRKNPHVKYEIKELFHGTSSSNAISIAHENIDFARHGPNYICGKGAYFTNDVEMSRRYGDAIFICKVLVGLFIKGNSNISKAPEDNSMDTTVDDINNPTIFVKYDFREFYPVYCLLMED</sequence>
<reference evidence="6" key="1">
    <citation type="submission" date="2025-08" db="UniProtKB">
        <authorList>
            <consortium name="RefSeq"/>
        </authorList>
    </citation>
    <scope>IDENTIFICATION</scope>
    <source>
        <tissue evidence="6">Whole organism</tissue>
    </source>
</reference>
<evidence type="ECO:0000256" key="3">
    <source>
        <dbReference type="ARBA" id="ARBA00024347"/>
    </source>
</evidence>
<evidence type="ECO:0000256" key="1">
    <source>
        <dbReference type="ARBA" id="ARBA00004123"/>
    </source>
</evidence>
<evidence type="ECO:0000259" key="4">
    <source>
        <dbReference type="PROSITE" id="PS50918"/>
    </source>
</evidence>
<protein>
    <submittedName>
        <fullName evidence="6">Protein mono-ADP-ribosyltransferase PARP11-like</fullName>
    </submittedName>
</protein>
<organism evidence="5 6">
    <name type="scientific">Hyalella azteca</name>
    <name type="common">Amphipod</name>
    <dbReference type="NCBI Taxonomy" id="294128"/>
    <lineage>
        <taxon>Eukaryota</taxon>
        <taxon>Metazoa</taxon>
        <taxon>Ecdysozoa</taxon>
        <taxon>Arthropoda</taxon>
        <taxon>Crustacea</taxon>
        <taxon>Multicrustacea</taxon>
        <taxon>Malacostraca</taxon>
        <taxon>Eumalacostraca</taxon>
        <taxon>Peracarida</taxon>
        <taxon>Amphipoda</taxon>
        <taxon>Senticaudata</taxon>
        <taxon>Talitrida</taxon>
        <taxon>Talitroidea</taxon>
        <taxon>Hyalellidae</taxon>
        <taxon>Hyalella</taxon>
    </lineage>
</organism>
<gene>
    <name evidence="6" type="primary">LOC108673612</name>
</gene>
<dbReference type="KEGG" id="hazt:108673612"/>
<dbReference type="InterPro" id="IPR018123">
    <property type="entry name" value="WWE-dom_subgr"/>
</dbReference>
<keyword evidence="5" id="KW-1185">Reference proteome</keyword>
<dbReference type="InterPro" id="IPR012317">
    <property type="entry name" value="Poly(ADP-ribose)pol_cat_dom"/>
</dbReference>
<dbReference type="Pfam" id="PF00644">
    <property type="entry name" value="PARP"/>
    <property type="match status" value="1"/>
</dbReference>
<dbReference type="SUPFAM" id="SSF56399">
    <property type="entry name" value="ADP-ribosylation"/>
    <property type="match status" value="1"/>
</dbReference>
<dbReference type="OrthoDB" id="6133115at2759"/>
<dbReference type="GO" id="GO:0005634">
    <property type="term" value="C:nucleus"/>
    <property type="evidence" value="ECO:0007669"/>
    <property type="project" value="UniProtKB-SubCell"/>
</dbReference>
<keyword evidence="2" id="KW-0539">Nucleus</keyword>
<comment type="subcellular location">
    <subcellularLocation>
        <location evidence="1">Nucleus</location>
    </subcellularLocation>
</comment>
<accession>A0A8B7NTB4</accession>
<dbReference type="SUPFAM" id="SSF117839">
    <property type="entry name" value="WWE domain"/>
    <property type="match status" value="1"/>
</dbReference>
<dbReference type="InterPro" id="IPR004170">
    <property type="entry name" value="WWE_dom"/>
</dbReference>
<dbReference type="InterPro" id="IPR051712">
    <property type="entry name" value="ARTD-AVP"/>
</dbReference>
<dbReference type="PANTHER" id="PTHR45740:SF2">
    <property type="entry name" value="POLY [ADP-RIBOSE] POLYMERASE"/>
    <property type="match status" value="1"/>
</dbReference>
<dbReference type="GO" id="GO:0003950">
    <property type="term" value="F:NAD+ poly-ADP-ribosyltransferase activity"/>
    <property type="evidence" value="ECO:0007669"/>
    <property type="project" value="InterPro"/>
</dbReference>
<dbReference type="GO" id="GO:0008270">
    <property type="term" value="F:zinc ion binding"/>
    <property type="evidence" value="ECO:0007669"/>
    <property type="project" value="InterPro"/>
</dbReference>
<dbReference type="AlphaFoldDB" id="A0A8B7NTB4"/>
<evidence type="ECO:0000256" key="2">
    <source>
        <dbReference type="ARBA" id="ARBA00023242"/>
    </source>
</evidence>
<dbReference type="GeneID" id="108673612"/>
<dbReference type="Gene3D" id="3.30.720.50">
    <property type="match status" value="1"/>
</dbReference>
<dbReference type="RefSeq" id="XP_018016952.1">
    <property type="nucleotide sequence ID" value="XM_018161463.1"/>
</dbReference>
<dbReference type="PANTHER" id="PTHR45740">
    <property type="entry name" value="POLY [ADP-RIBOSE] POLYMERASE"/>
    <property type="match status" value="1"/>
</dbReference>